<evidence type="ECO:0000256" key="9">
    <source>
        <dbReference type="ARBA" id="ARBA00023136"/>
    </source>
</evidence>
<evidence type="ECO:0000256" key="12">
    <source>
        <dbReference type="ARBA" id="ARBA00031542"/>
    </source>
</evidence>
<dbReference type="SUPFAM" id="SSF158855">
    <property type="entry name" value="Lipase chaperone-like"/>
    <property type="match status" value="1"/>
</dbReference>
<evidence type="ECO:0000256" key="11">
    <source>
        <dbReference type="ARBA" id="ARBA00030948"/>
    </source>
</evidence>
<dbReference type="InterPro" id="IPR004961">
    <property type="entry name" value="Lipase_chaperone"/>
</dbReference>
<proteinExistence type="inferred from homology"/>
<comment type="subcellular location">
    <subcellularLocation>
        <location evidence="1">Cell inner membrane</location>
        <topology evidence="1">Single-pass membrane protein</topology>
        <orientation evidence="1">Periplasmic side</orientation>
    </subcellularLocation>
</comment>
<evidence type="ECO:0000256" key="13">
    <source>
        <dbReference type="SAM" id="MobiDB-lite"/>
    </source>
</evidence>
<evidence type="ECO:0000256" key="7">
    <source>
        <dbReference type="ARBA" id="ARBA00022989"/>
    </source>
</evidence>
<name>A0ABZ0CWN7_9BURK</name>
<evidence type="ECO:0000256" key="10">
    <source>
        <dbReference type="ARBA" id="ARBA00023186"/>
    </source>
</evidence>
<dbReference type="Proteomes" id="UP001303946">
    <property type="component" value="Chromosome"/>
</dbReference>
<keyword evidence="15" id="KW-1185">Reference proteome</keyword>
<dbReference type="RefSeq" id="WP_316700031.1">
    <property type="nucleotide sequence ID" value="NZ_CP136336.1"/>
</dbReference>
<keyword evidence="8" id="KW-0443">Lipid metabolism</keyword>
<reference evidence="14 15" key="1">
    <citation type="submission" date="2023-10" db="EMBL/GenBank/DDBJ databases">
        <title>Bacteria for the degradation of biodegradable plastic PBAT(Polybutylene adipate terephthalate).</title>
        <authorList>
            <person name="Weon H.-Y."/>
            <person name="Yeon J."/>
        </authorList>
    </citation>
    <scope>NUCLEOTIDE SEQUENCE [LARGE SCALE GENOMIC DNA]</scope>
    <source>
        <strain evidence="14 15">SBD 7-3</strain>
    </source>
</reference>
<dbReference type="EMBL" id="CP136336">
    <property type="protein sequence ID" value="WOB07362.1"/>
    <property type="molecule type" value="Genomic_DNA"/>
</dbReference>
<accession>A0ABZ0CWN7</accession>
<evidence type="ECO:0000256" key="6">
    <source>
        <dbReference type="ARBA" id="ARBA00022963"/>
    </source>
</evidence>
<comment type="similarity">
    <text evidence="2">Belongs to the lipase chaperone family.</text>
</comment>
<evidence type="ECO:0000256" key="5">
    <source>
        <dbReference type="ARBA" id="ARBA00022692"/>
    </source>
</evidence>
<evidence type="ECO:0000313" key="15">
    <source>
        <dbReference type="Proteomes" id="UP001303946"/>
    </source>
</evidence>
<sequence>MSPSAFRVVLIAASLGAVGIGSWLATSGRADTDAAPASTGASPAGALARSGVAPPAAHTDSVPRTIEEASRLLELGASGDLTVDMNTRAALDVLLGLLGPEATPADFQRLEDALRRSMPGEAATQAIALVRHYDAYQRAATTQAAEQQPPASPEELKALLDKTIALRRQHFDEPTARALFGAEEELTRLDMAMNAIQADPKLSAQEKATQISALRERMPRDLPGLQAPVAASFGELDTQVAALRQQGATPAQIEQLRQRYLGEEAAKAMTEMEAQRAQWESRYQAYAQQKKAIVASASPDMAAQLDAALRQHFKEEELAAARAYDRNRTSTP</sequence>
<evidence type="ECO:0000256" key="4">
    <source>
        <dbReference type="ARBA" id="ARBA00022519"/>
    </source>
</evidence>
<keyword evidence="5" id="KW-0812">Transmembrane</keyword>
<dbReference type="Pfam" id="PF03280">
    <property type="entry name" value="Lipase_chap"/>
    <property type="match status" value="1"/>
</dbReference>
<feature type="region of interest" description="Disordered" evidence="13">
    <location>
        <begin position="31"/>
        <end position="63"/>
    </location>
</feature>
<organism evidence="14 15">
    <name type="scientific">Piscinibacter gummiphilus</name>
    <dbReference type="NCBI Taxonomy" id="946333"/>
    <lineage>
        <taxon>Bacteria</taxon>
        <taxon>Pseudomonadati</taxon>
        <taxon>Pseudomonadota</taxon>
        <taxon>Betaproteobacteria</taxon>
        <taxon>Burkholderiales</taxon>
        <taxon>Sphaerotilaceae</taxon>
        <taxon>Piscinibacter</taxon>
    </lineage>
</organism>
<keyword evidence="6" id="KW-0442">Lipid degradation</keyword>
<evidence type="ECO:0000256" key="3">
    <source>
        <dbReference type="ARBA" id="ARBA00022475"/>
    </source>
</evidence>
<keyword evidence="4" id="KW-0997">Cell inner membrane</keyword>
<keyword evidence="3" id="KW-1003">Cell membrane</keyword>
<keyword evidence="10" id="KW-0143">Chaperone</keyword>
<gene>
    <name evidence="14" type="ORF">RXV79_20890</name>
</gene>
<protein>
    <recommendedName>
        <fullName evidence="11">Lipase helper protein</fullName>
    </recommendedName>
    <alternativeName>
        <fullName evidence="12">Lipase modulator</fullName>
    </alternativeName>
</protein>
<evidence type="ECO:0000256" key="8">
    <source>
        <dbReference type="ARBA" id="ARBA00023098"/>
    </source>
</evidence>
<keyword evidence="7" id="KW-1133">Transmembrane helix</keyword>
<feature type="compositionally biased region" description="Low complexity" evidence="13">
    <location>
        <begin position="33"/>
        <end position="46"/>
    </location>
</feature>
<evidence type="ECO:0000256" key="2">
    <source>
        <dbReference type="ARBA" id="ARBA00010358"/>
    </source>
</evidence>
<keyword evidence="9" id="KW-0472">Membrane</keyword>
<evidence type="ECO:0000313" key="14">
    <source>
        <dbReference type="EMBL" id="WOB07362.1"/>
    </source>
</evidence>
<evidence type="ECO:0000256" key="1">
    <source>
        <dbReference type="ARBA" id="ARBA00004383"/>
    </source>
</evidence>